<dbReference type="RefSeq" id="WP_372390724.1">
    <property type="nucleotide sequence ID" value="NZ_JBGNYA010000001.1"/>
</dbReference>
<name>A0ABD5MDV9_9EURY</name>
<proteinExistence type="predicted"/>
<gene>
    <name evidence="2" type="ORF">OS889_13900</name>
</gene>
<protein>
    <submittedName>
        <fullName evidence="2">Uncharacterized protein</fullName>
    </submittedName>
</protein>
<sequence>MSNTQRRSADVESTGPDDEGFDEDDLEPFRYFAETRDEGDPIGDFCRSVVRDHSSDNREAN</sequence>
<feature type="region of interest" description="Disordered" evidence="1">
    <location>
        <begin position="1"/>
        <end position="61"/>
    </location>
</feature>
<accession>A0ABD5MDV9</accession>
<reference evidence="2 3" key="1">
    <citation type="submission" date="2024-08" db="EMBL/GenBank/DDBJ databases">
        <title>Halobellus sp. MBLA0158 whole genome sequence.</title>
        <authorList>
            <person name="Hwang C.Y."/>
            <person name="Cho E.-S."/>
            <person name="Seo M.-J."/>
        </authorList>
    </citation>
    <scope>NUCLEOTIDE SEQUENCE [LARGE SCALE GENOMIC DNA]</scope>
    <source>
        <strain evidence="2 3">MBLA0158</strain>
    </source>
</reference>
<dbReference type="EMBL" id="JBGNYA010000001">
    <property type="protein sequence ID" value="MFA1612092.1"/>
    <property type="molecule type" value="Genomic_DNA"/>
</dbReference>
<comment type="caution">
    <text evidence="2">The sequence shown here is derived from an EMBL/GenBank/DDBJ whole genome shotgun (WGS) entry which is preliminary data.</text>
</comment>
<evidence type="ECO:0000256" key="1">
    <source>
        <dbReference type="SAM" id="MobiDB-lite"/>
    </source>
</evidence>
<feature type="compositionally biased region" description="Acidic residues" evidence="1">
    <location>
        <begin position="15"/>
        <end position="26"/>
    </location>
</feature>
<dbReference type="AlphaFoldDB" id="A0ABD5MDV9"/>
<organism evidence="2 3">
    <name type="scientific">Halobellus rubicundus</name>
    <dbReference type="NCBI Taxonomy" id="2996466"/>
    <lineage>
        <taxon>Archaea</taxon>
        <taxon>Methanobacteriati</taxon>
        <taxon>Methanobacteriota</taxon>
        <taxon>Stenosarchaea group</taxon>
        <taxon>Halobacteria</taxon>
        <taxon>Halobacteriales</taxon>
        <taxon>Haloferacaceae</taxon>
        <taxon>Halobellus</taxon>
    </lineage>
</organism>
<keyword evidence="3" id="KW-1185">Reference proteome</keyword>
<dbReference type="Proteomes" id="UP001570511">
    <property type="component" value="Unassembled WGS sequence"/>
</dbReference>
<evidence type="ECO:0000313" key="2">
    <source>
        <dbReference type="EMBL" id="MFA1612092.1"/>
    </source>
</evidence>
<evidence type="ECO:0000313" key="3">
    <source>
        <dbReference type="Proteomes" id="UP001570511"/>
    </source>
</evidence>
<feature type="compositionally biased region" description="Basic and acidic residues" evidence="1">
    <location>
        <begin position="49"/>
        <end position="61"/>
    </location>
</feature>